<feature type="region of interest" description="Disordered" evidence="1">
    <location>
        <begin position="49"/>
        <end position="74"/>
    </location>
</feature>
<dbReference type="Proteomes" id="UP000681343">
    <property type="component" value="Chromosome"/>
</dbReference>
<evidence type="ECO:0000313" key="3">
    <source>
        <dbReference type="Proteomes" id="UP000681343"/>
    </source>
</evidence>
<evidence type="ECO:0000256" key="1">
    <source>
        <dbReference type="SAM" id="MobiDB-lite"/>
    </source>
</evidence>
<accession>A0A810PNI4</accession>
<evidence type="ECO:0008006" key="4">
    <source>
        <dbReference type="Google" id="ProtNLM"/>
    </source>
</evidence>
<protein>
    <recommendedName>
        <fullName evidence="4">DUF2953 domain-containing protein</fullName>
    </recommendedName>
</protein>
<sequence length="240" mass="26865">MTALWIVGIVLFLLLVIFLSRVGAEMVFGEETGVTLRLGPVRVQVLPRKEKAKKPKKEKPPKKRKEEKSKKKMPKITGRAILRGLPELWGIAKKGLRMTFRRIRISPMEISAVIGGEDPADTAILYGKLNAAMWTVMPVLTELVQMPDAHIHLEPDLQGGETRVRGKVGITARIWDLTVMGFACGIPLIKWFLRLRKQPQPAAKGTDSLPRKDEKNGKQENQPQRNDGDRHEQGAGDGEQ</sequence>
<evidence type="ECO:0000313" key="2">
    <source>
        <dbReference type="EMBL" id="BCK78328.1"/>
    </source>
</evidence>
<feature type="region of interest" description="Disordered" evidence="1">
    <location>
        <begin position="200"/>
        <end position="240"/>
    </location>
</feature>
<gene>
    <name evidence="2" type="ORF">MM35RIKEN_05200</name>
</gene>
<proteinExistence type="predicted"/>
<feature type="compositionally biased region" description="Basic residues" evidence="1">
    <location>
        <begin position="50"/>
        <end position="63"/>
    </location>
</feature>
<dbReference type="Pfam" id="PF11167">
    <property type="entry name" value="DUF2953"/>
    <property type="match status" value="1"/>
</dbReference>
<dbReference type="AlphaFoldDB" id="A0A810PNI4"/>
<feature type="compositionally biased region" description="Basic and acidic residues" evidence="1">
    <location>
        <begin position="209"/>
        <end position="218"/>
    </location>
</feature>
<organism evidence="2 3">
    <name type="scientific">Vescimonas fastidiosa</name>
    <dbReference type="NCBI Taxonomy" id="2714353"/>
    <lineage>
        <taxon>Bacteria</taxon>
        <taxon>Bacillati</taxon>
        <taxon>Bacillota</taxon>
        <taxon>Clostridia</taxon>
        <taxon>Eubacteriales</taxon>
        <taxon>Oscillospiraceae</taxon>
        <taxon>Vescimonas</taxon>
    </lineage>
</organism>
<name>A0A810PNI4_9FIRM</name>
<keyword evidence="3" id="KW-1185">Reference proteome</keyword>
<dbReference type="EMBL" id="AP023415">
    <property type="protein sequence ID" value="BCK78328.1"/>
    <property type="molecule type" value="Genomic_DNA"/>
</dbReference>
<reference evidence="2" key="1">
    <citation type="submission" date="2020-09" db="EMBL/GenBank/DDBJ databases">
        <title>New species isolated from human feces.</title>
        <authorList>
            <person name="Kitahara M."/>
            <person name="Shigeno Y."/>
            <person name="Shime M."/>
            <person name="Matsumoto Y."/>
            <person name="Nakamura S."/>
            <person name="Motooka D."/>
            <person name="Fukuoka S."/>
            <person name="Nishikawa H."/>
            <person name="Benno Y."/>
        </authorList>
    </citation>
    <scope>NUCLEOTIDE SEQUENCE</scope>
    <source>
        <strain evidence="2">MM35</strain>
    </source>
</reference>
<dbReference type="RefSeq" id="WP_212819020.1">
    <property type="nucleotide sequence ID" value="NZ_AP023415.1"/>
</dbReference>
<dbReference type="KEGG" id="vfa:MM35RIKEN_05200"/>
<dbReference type="InterPro" id="IPR021338">
    <property type="entry name" value="DUF2953"/>
</dbReference>